<comment type="pathway">
    <text evidence="2">Polyol metabolism; glycerol degradation.</text>
</comment>
<sequence>MNVEQVEKWMTLYQAEVEKNKDYLSQLDTDIGDGDHGNNMARGMTAVADGLEKDKPADLAHAFQNIAMSLISKVGGAAGPLYGTAFLEMAKAAKSGGTDIPNLLQVAADGVAKRGGAKVGDKTMVDVWEPAAKDAQAGQLNDANIDKLVDATKPLRALKGRASYLGERSIGHLDPGAVSTGMLLKTLLQATA</sequence>
<evidence type="ECO:0000256" key="8">
    <source>
        <dbReference type="ARBA" id="ARBA00055771"/>
    </source>
</evidence>
<dbReference type="NCBIfam" id="TIGR02365">
    <property type="entry name" value="dha_L_ycgS"/>
    <property type="match status" value="1"/>
</dbReference>
<dbReference type="GO" id="GO:0019563">
    <property type="term" value="P:glycerol catabolic process"/>
    <property type="evidence" value="ECO:0007669"/>
    <property type="project" value="TreeGrafter"/>
</dbReference>
<dbReference type="InterPro" id="IPR012737">
    <property type="entry name" value="DhaK_L_YcgS"/>
</dbReference>
<feature type="domain" description="DhaL" evidence="9">
    <location>
        <begin position="4"/>
        <end position="189"/>
    </location>
</feature>
<comment type="subunit">
    <text evidence="7">Homodimer. The dihydroxyacetone kinase complex is composed of a homodimer of DhaM, a homodimer of DhaK and the subunit DhaL.</text>
</comment>
<evidence type="ECO:0000256" key="4">
    <source>
        <dbReference type="ARBA" id="ARBA00022679"/>
    </source>
</evidence>
<dbReference type="GO" id="GO:0005829">
    <property type="term" value="C:cytosol"/>
    <property type="evidence" value="ECO:0007669"/>
    <property type="project" value="TreeGrafter"/>
</dbReference>
<dbReference type="GO" id="GO:0004371">
    <property type="term" value="F:glycerone kinase activity"/>
    <property type="evidence" value="ECO:0007669"/>
    <property type="project" value="InterPro"/>
</dbReference>
<evidence type="ECO:0000256" key="1">
    <source>
        <dbReference type="ARBA" id="ARBA00001113"/>
    </source>
</evidence>
<evidence type="ECO:0000256" key="3">
    <source>
        <dbReference type="ARBA" id="ARBA00012095"/>
    </source>
</evidence>
<comment type="function">
    <text evidence="8">ADP-binding subunit of the dihydroxyacetone kinase, which is responsible for the phosphoenolpyruvate (PEP)-dependent phosphorylation of dihydroxyacetone. DhaL-ADP is converted to DhaL-ATP via a phosphoryl group transfer from DhaM and transmits it to dihydroxyacetone binds to DhaK.</text>
</comment>
<dbReference type="STRING" id="1423792.FD09_GL001864"/>
<comment type="catalytic activity">
    <reaction evidence="1">
        <text>dihydroxyacetone + phosphoenolpyruvate = dihydroxyacetone phosphate + pyruvate</text>
        <dbReference type="Rhea" id="RHEA:18381"/>
        <dbReference type="ChEBI" id="CHEBI:15361"/>
        <dbReference type="ChEBI" id="CHEBI:16016"/>
        <dbReference type="ChEBI" id="CHEBI:57642"/>
        <dbReference type="ChEBI" id="CHEBI:58702"/>
        <dbReference type="EC" id="2.7.1.121"/>
    </reaction>
</comment>
<protein>
    <recommendedName>
        <fullName evidence="3">phosphoenolpyruvate--glycerone phosphotransferase</fullName>
        <ecNumber evidence="3">2.7.1.121</ecNumber>
    </recommendedName>
</protein>
<evidence type="ECO:0000259" key="9">
    <source>
        <dbReference type="PROSITE" id="PS51480"/>
    </source>
</evidence>
<dbReference type="EMBL" id="AZEC01000003">
    <property type="protein sequence ID" value="KRL13833.1"/>
    <property type="molecule type" value="Genomic_DNA"/>
</dbReference>
<dbReference type="Pfam" id="PF02734">
    <property type="entry name" value="Dak2"/>
    <property type="match status" value="1"/>
</dbReference>
<dbReference type="SUPFAM" id="SSF101473">
    <property type="entry name" value="DhaL-like"/>
    <property type="match status" value="1"/>
</dbReference>
<dbReference type="InterPro" id="IPR004007">
    <property type="entry name" value="DhaL_dom"/>
</dbReference>
<evidence type="ECO:0000313" key="10">
    <source>
        <dbReference type="EMBL" id="KRL13833.1"/>
    </source>
</evidence>
<keyword evidence="5 10" id="KW-0418">Kinase</keyword>
<dbReference type="InterPro" id="IPR050861">
    <property type="entry name" value="Dihydroxyacetone_Kinase"/>
</dbReference>
<gene>
    <name evidence="10" type="ORF">FD09_GL001864</name>
</gene>
<evidence type="ECO:0000256" key="7">
    <source>
        <dbReference type="ARBA" id="ARBA00046577"/>
    </source>
</evidence>
<evidence type="ECO:0000256" key="5">
    <source>
        <dbReference type="ARBA" id="ARBA00022777"/>
    </source>
</evidence>
<evidence type="ECO:0000256" key="6">
    <source>
        <dbReference type="ARBA" id="ARBA00022798"/>
    </source>
</evidence>
<dbReference type="EC" id="2.7.1.121" evidence="3"/>
<dbReference type="SMART" id="SM01120">
    <property type="entry name" value="Dak2"/>
    <property type="match status" value="1"/>
</dbReference>
<comment type="caution">
    <text evidence="10">The sequence shown here is derived from an EMBL/GenBank/DDBJ whole genome shotgun (WGS) entry which is preliminary data.</text>
</comment>
<dbReference type="AlphaFoldDB" id="A0A0R1N263"/>
<dbReference type="Gene3D" id="1.25.40.340">
    <property type="match status" value="1"/>
</dbReference>
<keyword evidence="11" id="KW-1185">Reference proteome</keyword>
<dbReference type="FunFam" id="1.25.40.340:FF:000002">
    <property type="entry name" value="Dihydroxyacetone kinase, L subunit"/>
    <property type="match status" value="1"/>
</dbReference>
<dbReference type="GO" id="GO:0047324">
    <property type="term" value="F:phosphoenolpyruvate-glycerone phosphotransferase activity"/>
    <property type="evidence" value="ECO:0007669"/>
    <property type="project" value="UniProtKB-EC"/>
</dbReference>
<organism evidence="10 11">
    <name type="scientific">Schleiferilactobacillus perolens DSM 12744</name>
    <dbReference type="NCBI Taxonomy" id="1423792"/>
    <lineage>
        <taxon>Bacteria</taxon>
        <taxon>Bacillati</taxon>
        <taxon>Bacillota</taxon>
        <taxon>Bacilli</taxon>
        <taxon>Lactobacillales</taxon>
        <taxon>Lactobacillaceae</taxon>
        <taxon>Schleiferilactobacillus</taxon>
    </lineage>
</organism>
<accession>A0A0R1N263</accession>
<keyword evidence="6" id="KW-0319">Glycerol metabolism</keyword>
<evidence type="ECO:0000313" key="11">
    <source>
        <dbReference type="Proteomes" id="UP000051330"/>
    </source>
</evidence>
<proteinExistence type="predicted"/>
<dbReference type="Proteomes" id="UP000051330">
    <property type="component" value="Unassembled WGS sequence"/>
</dbReference>
<reference evidence="10 11" key="1">
    <citation type="journal article" date="2015" name="Genome Announc.">
        <title>Expanding the biotechnology potential of lactobacilli through comparative genomics of 213 strains and associated genera.</title>
        <authorList>
            <person name="Sun Z."/>
            <person name="Harris H.M."/>
            <person name="McCann A."/>
            <person name="Guo C."/>
            <person name="Argimon S."/>
            <person name="Zhang W."/>
            <person name="Yang X."/>
            <person name="Jeffery I.B."/>
            <person name="Cooney J.C."/>
            <person name="Kagawa T.F."/>
            <person name="Liu W."/>
            <person name="Song Y."/>
            <person name="Salvetti E."/>
            <person name="Wrobel A."/>
            <person name="Rasinkangas P."/>
            <person name="Parkhill J."/>
            <person name="Rea M.C."/>
            <person name="O'Sullivan O."/>
            <person name="Ritari J."/>
            <person name="Douillard F.P."/>
            <person name="Paul Ross R."/>
            <person name="Yang R."/>
            <person name="Briner A.E."/>
            <person name="Felis G.E."/>
            <person name="de Vos W.M."/>
            <person name="Barrangou R."/>
            <person name="Klaenhammer T.R."/>
            <person name="Caufield P.W."/>
            <person name="Cui Y."/>
            <person name="Zhang H."/>
            <person name="O'Toole P.W."/>
        </authorList>
    </citation>
    <scope>NUCLEOTIDE SEQUENCE [LARGE SCALE GENOMIC DNA]</scope>
    <source>
        <strain evidence="10 11">DSM 12744</strain>
    </source>
</reference>
<dbReference type="InterPro" id="IPR036117">
    <property type="entry name" value="DhaL_dom_sf"/>
</dbReference>
<evidence type="ECO:0000256" key="2">
    <source>
        <dbReference type="ARBA" id="ARBA00004745"/>
    </source>
</evidence>
<name>A0A0R1N263_9LACO</name>
<keyword evidence="4" id="KW-0808">Transferase</keyword>
<dbReference type="PANTHER" id="PTHR28629">
    <property type="entry name" value="TRIOKINASE/FMN CYCLASE"/>
    <property type="match status" value="1"/>
</dbReference>
<dbReference type="PROSITE" id="PS51480">
    <property type="entry name" value="DHAL"/>
    <property type="match status" value="1"/>
</dbReference>
<dbReference type="PANTHER" id="PTHR28629:SF4">
    <property type="entry name" value="TRIOKINASE_FMN CYCLASE"/>
    <property type="match status" value="1"/>
</dbReference>
<dbReference type="RefSeq" id="WP_057818749.1">
    <property type="nucleotide sequence ID" value="NZ_AZEC01000003.1"/>
</dbReference>
<dbReference type="PATRIC" id="fig|1423792.3.peg.1891"/>